<gene>
    <name evidence="2" type="ORF">CTZ24_09065</name>
    <name evidence="1" type="ORF">Q3404_06050</name>
</gene>
<evidence type="ECO:0000313" key="3">
    <source>
        <dbReference type="Proteomes" id="UP000424872"/>
    </source>
</evidence>
<name>A0AAP9KP77_9GAMM</name>
<evidence type="ECO:0000313" key="1">
    <source>
        <dbReference type="EMBL" id="MDO6406136.1"/>
    </source>
</evidence>
<reference evidence="3" key="1">
    <citation type="submission" date="2017-11" db="EMBL/GenBank/DDBJ databases">
        <title>Genome sequence of Pantoea sp. MSR2.</title>
        <authorList>
            <person name="Nascimento F.X."/>
        </authorList>
    </citation>
    <scope>NUCLEOTIDE SEQUENCE [LARGE SCALE GENOMIC DNA]</scope>
    <source>
        <strain evidence="3">MSR2</strain>
    </source>
</reference>
<reference evidence="2" key="2">
    <citation type="journal article" date="2020" name="Environ. Microbiol.">
        <title>The extreme plant-growth-promoting properties of Pantoea phytobeneficialis MSR2 revealed by functional and genomic analysis.</title>
        <authorList>
            <person name="Nascimento F.X."/>
            <person name="Hernandez A.G."/>
            <person name="Glick B.R."/>
            <person name="Rossi M.J."/>
        </authorList>
    </citation>
    <scope>NUCLEOTIDE SEQUENCE</scope>
    <source>
        <strain evidence="2">MSR2</strain>
    </source>
</reference>
<dbReference type="Proteomes" id="UP000424872">
    <property type="component" value="Chromosome"/>
</dbReference>
<sequence>MYLSSFSMLEPQDGIYIYYPCWLNVWESHLYKQALKSTGSHAWGFRRFGTHKDAYIREMIRTPPYKAYIDAMEQVSEAALQKLTARERMLLLKSRTAFIYVDSWGESAPFEDISSALHTATIDTLPKNLVKKFSVTDFTCKIRGEKQSLVQAMQVAEDYLNWQVFDYVVICAAYRAVPVLVFSEEDIRCPEKGKNRRESGVMNLSVERVGCFIFSRREAELSVNCGGYSIPDDNRKLIRQLVENHQDINLFSFSGLRKGAAEQELLKNGNSSVFDVINLIDTYGGSGCLSPALSWIYLEQQAREHGKMRTLVPDNFGGYNWFDTRY</sequence>
<keyword evidence="2" id="KW-0067">ATP-binding</keyword>
<dbReference type="EMBL" id="JAUOOM010000004">
    <property type="protein sequence ID" value="MDO6406136.1"/>
    <property type="molecule type" value="Genomic_DNA"/>
</dbReference>
<dbReference type="GO" id="GO:0005524">
    <property type="term" value="F:ATP binding"/>
    <property type="evidence" value="ECO:0007669"/>
    <property type="project" value="UniProtKB-KW"/>
</dbReference>
<protein>
    <submittedName>
        <fullName evidence="2">ATP-binding protein</fullName>
    </submittedName>
</protein>
<accession>A0AAP9KP77</accession>
<organism evidence="2 3">
    <name type="scientific">Pantoea phytobeneficialis</name>
    <dbReference type="NCBI Taxonomy" id="2052056"/>
    <lineage>
        <taxon>Bacteria</taxon>
        <taxon>Pseudomonadati</taxon>
        <taxon>Pseudomonadota</taxon>
        <taxon>Gammaproteobacteria</taxon>
        <taxon>Enterobacterales</taxon>
        <taxon>Erwiniaceae</taxon>
        <taxon>Pantoea</taxon>
    </lineage>
</organism>
<dbReference type="AlphaFoldDB" id="A0AAP9KP77"/>
<dbReference type="Proteomes" id="UP001171299">
    <property type="component" value="Unassembled WGS sequence"/>
</dbReference>
<proteinExistence type="predicted"/>
<keyword evidence="4" id="KW-1185">Reference proteome</keyword>
<evidence type="ECO:0000313" key="2">
    <source>
        <dbReference type="EMBL" id="QGR06552.1"/>
    </source>
</evidence>
<dbReference type="RefSeq" id="WP_208725351.1">
    <property type="nucleotide sequence ID" value="NZ_CP024636.1"/>
</dbReference>
<reference evidence="1" key="3">
    <citation type="submission" date="2023-07" db="EMBL/GenBank/DDBJ databases">
        <title>The extreme plant-growth-promoting properties of Pantoea phytobeneficialis PF55 revealed by functional and genomic analysis.</title>
        <authorList>
            <person name="Nascimento F.X."/>
            <person name="Marcio R.J."/>
        </authorList>
    </citation>
    <scope>NUCLEOTIDE SEQUENCE</scope>
    <source>
        <strain evidence="1">PF55</strain>
    </source>
</reference>
<dbReference type="KEGG" id="ppho:CTZ24_09065"/>
<evidence type="ECO:0000313" key="4">
    <source>
        <dbReference type="Proteomes" id="UP001171299"/>
    </source>
</evidence>
<dbReference type="EMBL" id="CP024636">
    <property type="protein sequence ID" value="QGR06552.1"/>
    <property type="molecule type" value="Genomic_DNA"/>
</dbReference>
<keyword evidence="2" id="KW-0547">Nucleotide-binding</keyword>